<evidence type="ECO:0000313" key="1">
    <source>
        <dbReference type="EMBL" id="CAH1450203.1"/>
    </source>
</evidence>
<evidence type="ECO:0000313" key="2">
    <source>
        <dbReference type="Proteomes" id="UP001157418"/>
    </source>
</evidence>
<gene>
    <name evidence="1" type="ORF">LVIROSA_LOCUS35639</name>
</gene>
<dbReference type="EMBL" id="CAKMRJ010005634">
    <property type="protein sequence ID" value="CAH1450203.1"/>
    <property type="molecule type" value="Genomic_DNA"/>
</dbReference>
<name>A0AAU9PIN4_9ASTR</name>
<protein>
    <submittedName>
        <fullName evidence="1">Uncharacterized protein</fullName>
    </submittedName>
</protein>
<proteinExistence type="predicted"/>
<keyword evidence="2" id="KW-1185">Reference proteome</keyword>
<dbReference type="Proteomes" id="UP001157418">
    <property type="component" value="Unassembled WGS sequence"/>
</dbReference>
<comment type="caution">
    <text evidence="1">The sequence shown here is derived from an EMBL/GenBank/DDBJ whole genome shotgun (WGS) entry which is preliminary data.</text>
</comment>
<organism evidence="1 2">
    <name type="scientific">Lactuca virosa</name>
    <dbReference type="NCBI Taxonomy" id="75947"/>
    <lineage>
        <taxon>Eukaryota</taxon>
        <taxon>Viridiplantae</taxon>
        <taxon>Streptophyta</taxon>
        <taxon>Embryophyta</taxon>
        <taxon>Tracheophyta</taxon>
        <taxon>Spermatophyta</taxon>
        <taxon>Magnoliopsida</taxon>
        <taxon>eudicotyledons</taxon>
        <taxon>Gunneridae</taxon>
        <taxon>Pentapetalae</taxon>
        <taxon>asterids</taxon>
        <taxon>campanulids</taxon>
        <taxon>Asterales</taxon>
        <taxon>Asteraceae</taxon>
        <taxon>Cichorioideae</taxon>
        <taxon>Cichorieae</taxon>
        <taxon>Lactucinae</taxon>
        <taxon>Lactuca</taxon>
    </lineage>
</organism>
<sequence>MLVEIFKQCSEIARAKTNITIDAFIATQSIPPPIPTLRIEHVDKGTLMKKTDDLPEQPLIPPFLEVFITPIGQQIISSTTTPNAPLKDKGKTILFGRIN</sequence>
<dbReference type="AlphaFoldDB" id="A0AAU9PIN4"/>
<accession>A0AAU9PIN4</accession>
<reference evidence="1 2" key="1">
    <citation type="submission" date="2022-01" db="EMBL/GenBank/DDBJ databases">
        <authorList>
            <person name="Xiong W."/>
            <person name="Schranz E."/>
        </authorList>
    </citation>
    <scope>NUCLEOTIDE SEQUENCE [LARGE SCALE GENOMIC DNA]</scope>
</reference>